<evidence type="ECO:0000313" key="2">
    <source>
        <dbReference type="Proteomes" id="UP000236630"/>
    </source>
</evidence>
<evidence type="ECO:0000313" key="1">
    <source>
        <dbReference type="EMBL" id="GAY57712.1"/>
    </source>
</evidence>
<name>A0A2H5PZF8_CITUN</name>
<reference evidence="1 2" key="1">
    <citation type="journal article" date="2017" name="Front. Genet.">
        <title>Draft sequencing of the heterozygous diploid genome of Satsuma (Citrus unshiu Marc.) using a hybrid assembly approach.</title>
        <authorList>
            <person name="Shimizu T."/>
            <person name="Tanizawa Y."/>
            <person name="Mochizuki T."/>
            <person name="Nagasaki H."/>
            <person name="Yoshioka T."/>
            <person name="Toyoda A."/>
            <person name="Fujiyama A."/>
            <person name="Kaminuma E."/>
            <person name="Nakamura Y."/>
        </authorList>
    </citation>
    <scope>NUCLEOTIDE SEQUENCE [LARGE SCALE GENOMIC DNA]</scope>
    <source>
        <strain evidence="2">cv. Miyagawa wase</strain>
    </source>
</reference>
<keyword evidence="2" id="KW-1185">Reference proteome</keyword>
<dbReference type="Proteomes" id="UP000236630">
    <property type="component" value="Unassembled WGS sequence"/>
</dbReference>
<gene>
    <name evidence="1" type="ORF">CUMW_181540</name>
</gene>
<accession>A0A2H5PZF8</accession>
<dbReference type="AlphaFoldDB" id="A0A2H5PZF8"/>
<proteinExistence type="predicted"/>
<comment type="caution">
    <text evidence="1">The sequence shown here is derived from an EMBL/GenBank/DDBJ whole genome shotgun (WGS) entry which is preliminary data.</text>
</comment>
<dbReference type="EMBL" id="BDQV01000167">
    <property type="protein sequence ID" value="GAY57712.1"/>
    <property type="molecule type" value="Genomic_DNA"/>
</dbReference>
<organism evidence="1 2">
    <name type="scientific">Citrus unshiu</name>
    <name type="common">Satsuma mandarin</name>
    <name type="synonym">Citrus nobilis var. unshiu</name>
    <dbReference type="NCBI Taxonomy" id="55188"/>
    <lineage>
        <taxon>Eukaryota</taxon>
        <taxon>Viridiplantae</taxon>
        <taxon>Streptophyta</taxon>
        <taxon>Embryophyta</taxon>
        <taxon>Tracheophyta</taxon>
        <taxon>Spermatophyta</taxon>
        <taxon>Magnoliopsida</taxon>
        <taxon>eudicotyledons</taxon>
        <taxon>Gunneridae</taxon>
        <taxon>Pentapetalae</taxon>
        <taxon>rosids</taxon>
        <taxon>malvids</taxon>
        <taxon>Sapindales</taxon>
        <taxon>Rutaceae</taxon>
        <taxon>Aurantioideae</taxon>
        <taxon>Citrus</taxon>
    </lineage>
</organism>
<sequence>MDVLIIFLTPRTDLDLYERNEWARFEEIKESAPDTQSFNIRSKVFKKPRRVSTKRLSEVVIDWLNGP</sequence>
<protein>
    <submittedName>
        <fullName evidence="1">Uncharacterized protein</fullName>
    </submittedName>
</protein>